<comment type="caution">
    <text evidence="1">The sequence shown here is derived from an EMBL/GenBank/DDBJ whole genome shotgun (WGS) entry which is preliminary data.</text>
</comment>
<sequence length="127" mass="14539">MFRSDRSSRVINSLLQMLKLDELQLLGEATCLLSEIVTKCTDLENKELFSKSALLWNLIRHGKTDGFGNRPKCASQDPFLVLKIRLFGDKFSESVHHTFLDYLDNGFELSFMVAIDFTDSLQSLFVQ</sequence>
<dbReference type="Proteomes" id="UP001056120">
    <property type="component" value="Linkage Group LG02"/>
</dbReference>
<evidence type="ECO:0000313" key="2">
    <source>
        <dbReference type="Proteomes" id="UP001056120"/>
    </source>
</evidence>
<name>A0ACB9JVH7_9ASTR</name>
<reference evidence="1 2" key="2">
    <citation type="journal article" date="2022" name="Mol. Ecol. Resour.">
        <title>The genomes of chicory, endive, great burdock and yacon provide insights into Asteraceae paleo-polyploidization history and plant inulin production.</title>
        <authorList>
            <person name="Fan W."/>
            <person name="Wang S."/>
            <person name="Wang H."/>
            <person name="Wang A."/>
            <person name="Jiang F."/>
            <person name="Liu H."/>
            <person name="Zhao H."/>
            <person name="Xu D."/>
            <person name="Zhang Y."/>
        </authorList>
    </citation>
    <scope>NUCLEOTIDE SEQUENCE [LARGE SCALE GENOMIC DNA]</scope>
    <source>
        <strain evidence="2">cv. Yunnan</strain>
        <tissue evidence="1">Leaves</tissue>
    </source>
</reference>
<dbReference type="EMBL" id="CM042019">
    <property type="protein sequence ID" value="KAI3823938.1"/>
    <property type="molecule type" value="Genomic_DNA"/>
</dbReference>
<keyword evidence="2" id="KW-1185">Reference proteome</keyword>
<accession>A0ACB9JVH7</accession>
<gene>
    <name evidence="1" type="ORF">L1987_05384</name>
</gene>
<proteinExistence type="predicted"/>
<organism evidence="1 2">
    <name type="scientific">Smallanthus sonchifolius</name>
    <dbReference type="NCBI Taxonomy" id="185202"/>
    <lineage>
        <taxon>Eukaryota</taxon>
        <taxon>Viridiplantae</taxon>
        <taxon>Streptophyta</taxon>
        <taxon>Embryophyta</taxon>
        <taxon>Tracheophyta</taxon>
        <taxon>Spermatophyta</taxon>
        <taxon>Magnoliopsida</taxon>
        <taxon>eudicotyledons</taxon>
        <taxon>Gunneridae</taxon>
        <taxon>Pentapetalae</taxon>
        <taxon>asterids</taxon>
        <taxon>campanulids</taxon>
        <taxon>Asterales</taxon>
        <taxon>Asteraceae</taxon>
        <taxon>Asteroideae</taxon>
        <taxon>Heliantheae alliance</taxon>
        <taxon>Millerieae</taxon>
        <taxon>Smallanthus</taxon>
    </lineage>
</organism>
<protein>
    <submittedName>
        <fullName evidence="1">Uncharacterized protein</fullName>
    </submittedName>
</protein>
<evidence type="ECO:0000313" key="1">
    <source>
        <dbReference type="EMBL" id="KAI3823938.1"/>
    </source>
</evidence>
<reference evidence="2" key="1">
    <citation type="journal article" date="2022" name="Mol. Ecol. Resour.">
        <title>The genomes of chicory, endive, great burdock and yacon provide insights into Asteraceae palaeo-polyploidization history and plant inulin production.</title>
        <authorList>
            <person name="Fan W."/>
            <person name="Wang S."/>
            <person name="Wang H."/>
            <person name="Wang A."/>
            <person name="Jiang F."/>
            <person name="Liu H."/>
            <person name="Zhao H."/>
            <person name="Xu D."/>
            <person name="Zhang Y."/>
        </authorList>
    </citation>
    <scope>NUCLEOTIDE SEQUENCE [LARGE SCALE GENOMIC DNA]</scope>
    <source>
        <strain evidence="2">cv. Yunnan</strain>
    </source>
</reference>